<protein>
    <recommendedName>
        <fullName evidence="13">Phosphoglycerate mutase</fullName>
    </recommendedName>
</protein>
<dbReference type="VEuPathDB" id="PlasmoDB:PBANKA_1032900"/>
<evidence type="ECO:0000256" key="2">
    <source>
        <dbReference type="SAM" id="Phobius"/>
    </source>
</evidence>
<dbReference type="EMBL" id="LT608258">
    <property type="protein sequence ID" value="SCM16204.1"/>
    <property type="molecule type" value="Genomic_DNA"/>
</dbReference>
<evidence type="ECO:0000313" key="5">
    <source>
        <dbReference type="EMBL" id="SCM16204.1"/>
    </source>
</evidence>
<dbReference type="SUPFAM" id="SSF53254">
    <property type="entry name" value="Phosphoglycerate mutase-like"/>
    <property type="match status" value="1"/>
</dbReference>
<dbReference type="EMBL" id="LT608274">
    <property type="protein sequence ID" value="SCM18000.1"/>
    <property type="molecule type" value="Genomic_DNA"/>
</dbReference>
<gene>
    <name evidence="3" type="ORF">PBK173_000258100</name>
    <name evidence="7" type="ORF">PBNK65E_000250900</name>
    <name evidence="4" type="ORF">PBNK65NY_000250100</name>
    <name evidence="5" type="ORF">PBSP11A_000249900</name>
    <name evidence="6" type="ORF">PBSP11RLL_000250000</name>
</gene>
<keyword evidence="2" id="KW-1133">Transmembrane helix</keyword>
<evidence type="ECO:0000313" key="9">
    <source>
        <dbReference type="Proteomes" id="UP000219860"/>
    </source>
</evidence>
<evidence type="ECO:0000313" key="10">
    <source>
        <dbReference type="Proteomes" id="UP000219974"/>
    </source>
</evidence>
<dbReference type="OMA" id="VQVKTIY"/>
<keyword evidence="2" id="KW-0472">Membrane</keyword>
<evidence type="ECO:0000313" key="7">
    <source>
        <dbReference type="EMBL" id="SCN26407.1"/>
    </source>
</evidence>
<dbReference type="EMBL" id="LT160030">
    <property type="protein sequence ID" value="CXI55743.1"/>
    <property type="molecule type" value="Genomic_DNA"/>
</dbReference>
<dbReference type="OrthoDB" id="496981at2759"/>
<dbReference type="Proteomes" id="UP000219860">
    <property type="component" value="Chromosome 10"/>
</dbReference>
<evidence type="ECO:0000313" key="12">
    <source>
        <dbReference type="Proteomes" id="UP000516480"/>
    </source>
</evidence>
<feature type="transmembrane region" description="Helical" evidence="2">
    <location>
        <begin position="6"/>
        <end position="23"/>
    </location>
</feature>
<accession>A0A0Y9XCD4</accession>
<dbReference type="EMBL" id="LT614636">
    <property type="protein sequence ID" value="SCN26407.1"/>
    <property type="molecule type" value="Genomic_DNA"/>
</dbReference>
<reference evidence="3 8" key="1">
    <citation type="submission" date="2016-02" db="EMBL/GenBank/DDBJ databases">
        <authorList>
            <consortium name="Pathogen Informatics"/>
        </authorList>
    </citation>
    <scope>NUCLEOTIDE SEQUENCE [LARGE SCALE GENOMIC DNA]</scope>
    <source>
        <strain evidence="3 8">K173</strain>
        <strain evidence="4 12">NK65 ny</strain>
        <strain evidence="7 11">NK65e</strain>
        <strain evidence="5 9">SP11 Antwerpcl1</strain>
        <strain evidence="6 10">SP11 RLL</strain>
    </source>
</reference>
<dbReference type="InterPro" id="IPR029033">
    <property type="entry name" value="His_PPase_superfam"/>
</dbReference>
<feature type="region of interest" description="Disordered" evidence="1">
    <location>
        <begin position="226"/>
        <end position="249"/>
    </location>
</feature>
<name>A0A0Y9XCD4_PLABE</name>
<dbReference type="Proteomes" id="UP000220214">
    <property type="component" value="Chromosome 10"/>
</dbReference>
<dbReference type="Gene3D" id="3.40.50.1240">
    <property type="entry name" value="Phosphoglycerate mutase-like"/>
    <property type="match status" value="1"/>
</dbReference>
<evidence type="ECO:0000313" key="4">
    <source>
        <dbReference type="EMBL" id="SCL95235.1"/>
    </source>
</evidence>
<organism evidence="3 8">
    <name type="scientific">Plasmodium berghei</name>
    <dbReference type="NCBI Taxonomy" id="5821"/>
    <lineage>
        <taxon>Eukaryota</taxon>
        <taxon>Sar</taxon>
        <taxon>Alveolata</taxon>
        <taxon>Apicomplexa</taxon>
        <taxon>Aconoidasida</taxon>
        <taxon>Haemosporida</taxon>
        <taxon>Plasmodiidae</taxon>
        <taxon>Plasmodium</taxon>
        <taxon>Plasmodium (Vinckeia)</taxon>
    </lineage>
</organism>
<dbReference type="EMBL" id="LT608146">
    <property type="protein sequence ID" value="SCL95235.1"/>
    <property type="molecule type" value="Genomic_DNA"/>
</dbReference>
<dbReference type="AlphaFoldDB" id="A0A0Y9XCD4"/>
<evidence type="ECO:0000256" key="1">
    <source>
        <dbReference type="SAM" id="MobiDB-lite"/>
    </source>
</evidence>
<evidence type="ECO:0000313" key="3">
    <source>
        <dbReference type="EMBL" id="CXI55743.1"/>
    </source>
</evidence>
<dbReference type="Proteomes" id="UP000069549">
    <property type="component" value="Chromosome 10"/>
</dbReference>
<keyword evidence="2" id="KW-0812">Transmembrane</keyword>
<sequence>MIVVAIFAIFSILFIFSGVFEYIHRRNSRRTQYINSKRVKNKKLGNIVLHGHMLKDSFASTLNNFFCKLKIINNVFLRYVSYNESELVKNNSKETKNGDIPQEKNYENAKVKTIYFIRHAESVWNSVINKKISAQMIIDLGLLLMYELCLLFDKKTLLVDSPLSNAGVMQSIELLNFLNQGQNGINQESLICYREPCNNTKEDDLKNKSEKSMELIRKGSIKNLYKKTRRKKKTDNDTSNGKGEKKKNDVNQTLDNEYFKFLIENINNNNKSDDAMSIQNFDNENNNGENDDSDMYTEISNDEKKYDPDAIINLSIEDHIKIINNTSKYESSILCSDLRRTISTCFISLYNRINTSKDSVSVLNSLQEISRNPDCIPLFSYYDNKYIKSEVESVFYKKVGKLLKTKIHLRNKKSKNKFVDTLDYIFSKDNDIFIVFGHSNWFKIFFNNFLRSPHISKTNKIKNSGIVVFNMIKSDHNGTPYYEIQENSIRSIYKGFEGSENEELQKAS</sequence>
<dbReference type="Proteomes" id="UP000219974">
    <property type="component" value="Chromosome 10"/>
</dbReference>
<dbReference type="Proteomes" id="UP000516480">
    <property type="component" value="Chromosome 10"/>
</dbReference>
<evidence type="ECO:0000313" key="6">
    <source>
        <dbReference type="EMBL" id="SCM18000.1"/>
    </source>
</evidence>
<evidence type="ECO:0000313" key="8">
    <source>
        <dbReference type="Proteomes" id="UP000069549"/>
    </source>
</evidence>
<evidence type="ECO:0000313" key="11">
    <source>
        <dbReference type="Proteomes" id="UP000220214"/>
    </source>
</evidence>
<evidence type="ECO:0008006" key="13">
    <source>
        <dbReference type="Google" id="ProtNLM"/>
    </source>
</evidence>
<proteinExistence type="predicted"/>